<protein>
    <recommendedName>
        <fullName evidence="3">Outer membrane efflux protein</fullName>
    </recommendedName>
</protein>
<dbReference type="RefSeq" id="WP_194077021.1">
    <property type="nucleotide sequence ID" value="NZ_CP061839.1"/>
</dbReference>
<organism evidence="1 2">
    <name type="scientific">Treponema pedis</name>
    <dbReference type="NCBI Taxonomy" id="409322"/>
    <lineage>
        <taxon>Bacteria</taxon>
        <taxon>Pseudomonadati</taxon>
        <taxon>Spirochaetota</taxon>
        <taxon>Spirochaetia</taxon>
        <taxon>Spirochaetales</taxon>
        <taxon>Treponemataceae</taxon>
        <taxon>Treponema</taxon>
    </lineage>
</organism>
<accession>A0A7S6WQN9</accession>
<gene>
    <name evidence="1" type="ORF">IFE08_03855</name>
</gene>
<evidence type="ECO:0000313" key="2">
    <source>
        <dbReference type="Proteomes" id="UP000593915"/>
    </source>
</evidence>
<proteinExistence type="predicted"/>
<name>A0A7S6WQN9_9SPIR</name>
<sequence length="488" mass="55737">MKKNTFLTIFFIFVFFAAPVFPQENIYNNLLEYRYGNDPDFSLIKNNSEIAKNNYNSAKVNSLFAIELSTGKMNLTLTSDKEKAKFSMEPYALLGIPVYNNLALKLTSPFSTADNGQTSNKGFSLGLSADIYGQTRNKLKLQIEEAYENMKQAEKKLLIGKQLIEKKLLTDIQKMFTEYSLVLSKKLNTVQANIKYLQTVAQGFSENSAKLRTAKLSLMSSEREEKEAEFSFTVSLKIFSESCGIRLDESKTDDFLVKLASSIPKTKITSIENLSEENYSVILKAERDYKNALVRNKIELNTFTLSGEMGFSDMNIKTPLTEKNEKSVSTGLNMLLPGIKLSTGLLFPIAEKNSVKSEKEPSLQLSLAINPIAMYDYALKRKNTNLLNLNERIKLNEIKRNFENEFKSFKIQKEKFEWQQNLYSEELDVYKKNAEDHAQWFTRGVISSFENMQADIEYKKALMRYADANINVNIFNVNIKELFETGGK</sequence>
<dbReference type="Proteomes" id="UP000593915">
    <property type="component" value="Chromosome"/>
</dbReference>
<dbReference type="SUPFAM" id="SSF56954">
    <property type="entry name" value="Outer membrane efflux proteins (OEP)"/>
    <property type="match status" value="1"/>
</dbReference>
<dbReference type="EMBL" id="CP061839">
    <property type="protein sequence ID" value="QOW61530.1"/>
    <property type="molecule type" value="Genomic_DNA"/>
</dbReference>
<evidence type="ECO:0000313" key="1">
    <source>
        <dbReference type="EMBL" id="QOW61530.1"/>
    </source>
</evidence>
<reference evidence="1 2" key="1">
    <citation type="submission" date="2020-09" db="EMBL/GenBank/DDBJ databases">
        <title>Characterization of Treponema spp. from bovine digital dermatitis in Korea.</title>
        <authorList>
            <person name="Espiritu H.M."/>
            <person name="Cho Y.I."/>
            <person name="Mamuad L."/>
        </authorList>
    </citation>
    <scope>NUCLEOTIDE SEQUENCE [LARGE SCALE GENOMIC DNA]</scope>
    <source>
        <strain evidence="1 2">KS1</strain>
    </source>
</reference>
<evidence type="ECO:0008006" key="3">
    <source>
        <dbReference type="Google" id="ProtNLM"/>
    </source>
</evidence>
<dbReference type="AlphaFoldDB" id="A0A7S6WQN9"/>